<feature type="transmembrane region" description="Helical" evidence="5">
    <location>
        <begin position="153"/>
        <end position="179"/>
    </location>
</feature>
<keyword evidence="7" id="KW-1185">Reference proteome</keyword>
<evidence type="ECO:0000256" key="4">
    <source>
        <dbReference type="ARBA" id="ARBA00023136"/>
    </source>
</evidence>
<evidence type="ECO:0000256" key="3">
    <source>
        <dbReference type="ARBA" id="ARBA00022989"/>
    </source>
</evidence>
<comment type="subcellular location">
    <subcellularLocation>
        <location evidence="1">Membrane</location>
        <topology evidence="1">Multi-pass membrane protein</topology>
    </subcellularLocation>
</comment>
<dbReference type="STRING" id="595528.A0A0D2WQ80"/>
<dbReference type="GO" id="GO:0016020">
    <property type="term" value="C:membrane"/>
    <property type="evidence" value="ECO:0007669"/>
    <property type="project" value="UniProtKB-SubCell"/>
</dbReference>
<dbReference type="eggNOG" id="KOG3966">
    <property type="taxonomic scope" value="Eukaryota"/>
</dbReference>
<evidence type="ECO:0000256" key="2">
    <source>
        <dbReference type="ARBA" id="ARBA00022692"/>
    </source>
</evidence>
<dbReference type="PANTHER" id="PTHR21389">
    <property type="entry name" value="P53 INDUCED PROTEIN"/>
    <property type="match status" value="1"/>
</dbReference>
<proteinExistence type="predicted"/>
<protein>
    <recommendedName>
        <fullName evidence="8">Etoposide-induced protein 2.4-domain-containing protein</fullName>
    </recommendedName>
</protein>
<dbReference type="EMBL" id="KE346364">
    <property type="protein sequence ID" value="KJE93033.1"/>
    <property type="molecule type" value="Genomic_DNA"/>
</dbReference>
<gene>
    <name evidence="6" type="ORF">CAOG_003894</name>
</gene>
<evidence type="ECO:0000256" key="1">
    <source>
        <dbReference type="ARBA" id="ARBA00004141"/>
    </source>
</evidence>
<feature type="transmembrane region" description="Helical" evidence="5">
    <location>
        <begin position="87"/>
        <end position="111"/>
    </location>
</feature>
<dbReference type="Proteomes" id="UP000008743">
    <property type="component" value="Unassembled WGS sequence"/>
</dbReference>
<evidence type="ECO:0000256" key="5">
    <source>
        <dbReference type="SAM" id="Phobius"/>
    </source>
</evidence>
<reference evidence="7" key="1">
    <citation type="submission" date="2011-02" db="EMBL/GenBank/DDBJ databases">
        <title>The Genome Sequence of Capsaspora owczarzaki ATCC 30864.</title>
        <authorList>
            <person name="Russ C."/>
            <person name="Cuomo C."/>
            <person name="Burger G."/>
            <person name="Gray M.W."/>
            <person name="Holland P.W.H."/>
            <person name="King N."/>
            <person name="Lang F.B.F."/>
            <person name="Roger A.J."/>
            <person name="Ruiz-Trillo I."/>
            <person name="Young S.K."/>
            <person name="Zeng Q."/>
            <person name="Gargeya S."/>
            <person name="Alvarado L."/>
            <person name="Berlin A."/>
            <person name="Chapman S.B."/>
            <person name="Chen Z."/>
            <person name="Freedman E."/>
            <person name="Gellesch M."/>
            <person name="Goldberg J."/>
            <person name="Griggs A."/>
            <person name="Gujja S."/>
            <person name="Heilman E."/>
            <person name="Heiman D."/>
            <person name="Howarth C."/>
            <person name="Mehta T."/>
            <person name="Neiman D."/>
            <person name="Pearson M."/>
            <person name="Roberts A."/>
            <person name="Saif S."/>
            <person name="Shea T."/>
            <person name="Shenoy N."/>
            <person name="Sisk P."/>
            <person name="Stolte C."/>
            <person name="Sykes S."/>
            <person name="White J."/>
            <person name="Yandava C."/>
            <person name="Haas B."/>
            <person name="Nusbaum C."/>
            <person name="Birren B."/>
        </authorList>
    </citation>
    <scope>NUCLEOTIDE SEQUENCE</scope>
    <source>
        <strain evidence="7">ATCC 30864</strain>
    </source>
</reference>
<keyword evidence="3 5" id="KW-1133">Transmembrane helix</keyword>
<keyword evidence="2 5" id="KW-0812">Transmembrane</keyword>
<dbReference type="Pfam" id="PF07264">
    <property type="entry name" value="EI24"/>
    <property type="match status" value="1"/>
</dbReference>
<dbReference type="PANTHER" id="PTHR21389:SF0">
    <property type="entry name" value="ETOPOSIDE-INDUCED PROTEIN 2.4 HOMOLOG"/>
    <property type="match status" value="1"/>
</dbReference>
<dbReference type="OrthoDB" id="266518at2759"/>
<dbReference type="InterPro" id="IPR059112">
    <property type="entry name" value="CysZ/EI24"/>
</dbReference>
<dbReference type="AlphaFoldDB" id="A0A0D2WQ80"/>
<dbReference type="GO" id="GO:0016236">
    <property type="term" value="P:macroautophagy"/>
    <property type="evidence" value="ECO:0007669"/>
    <property type="project" value="TreeGrafter"/>
</dbReference>
<feature type="transmembrane region" description="Helical" evidence="5">
    <location>
        <begin position="44"/>
        <end position="66"/>
    </location>
</feature>
<feature type="transmembrane region" description="Helical" evidence="5">
    <location>
        <begin position="216"/>
        <end position="243"/>
    </location>
</feature>
<dbReference type="PhylomeDB" id="A0A0D2WQ80"/>
<dbReference type="InParanoid" id="A0A0D2WQ80"/>
<evidence type="ECO:0008006" key="8">
    <source>
        <dbReference type="Google" id="ProtNLM"/>
    </source>
</evidence>
<keyword evidence="4 5" id="KW-0472">Membrane</keyword>
<evidence type="ECO:0000313" key="7">
    <source>
        <dbReference type="Proteomes" id="UP000008743"/>
    </source>
</evidence>
<accession>A0A0D2WQ80</accession>
<dbReference type="GO" id="GO:0005783">
    <property type="term" value="C:endoplasmic reticulum"/>
    <property type="evidence" value="ECO:0007669"/>
    <property type="project" value="TreeGrafter"/>
</dbReference>
<name>A0A0D2WQ80_CAPO3</name>
<sequence length="293" mass="32981">MALRLVTCAGLGVVDALSLAVPVRVLLASKTVQTSAIKCVVLNGILFMGSLFMFAFIIRPLLGLVLPSSSSAETDGDAKRIQDTITYFDFALTAIYHLFWVYPIYCLSFILNSIWYQDIADAAYAHQVGKPTAVRTDQRVGDEIYRSIMQLVMVVQIAMIHFIPLIGPYASFLLMAWLYSMYCFEYKWINEGQSLDQRVAYFEEHWAYLAGFGTPFAALTFFFPQFIGAGLFALAFPGFIIMANSASPVKPLPEEAPALRRIPMLYVGKQVTAWLIYNHFFFPRRGGSQQPRR</sequence>
<organism evidence="6 7">
    <name type="scientific">Capsaspora owczarzaki (strain ATCC 30864)</name>
    <dbReference type="NCBI Taxonomy" id="595528"/>
    <lineage>
        <taxon>Eukaryota</taxon>
        <taxon>Filasterea</taxon>
        <taxon>Capsaspora</taxon>
    </lineage>
</organism>
<evidence type="ECO:0000313" key="6">
    <source>
        <dbReference type="EMBL" id="KJE93033.1"/>
    </source>
</evidence>